<gene>
    <name evidence="9" type="ORF">DWQ67_00035</name>
</gene>
<keyword evidence="10" id="KW-1185">Reference proteome</keyword>
<feature type="domain" description="Membrane transport protein MMPL" evidence="8">
    <location>
        <begin position="76"/>
        <end position="400"/>
    </location>
</feature>
<dbReference type="Pfam" id="PF03176">
    <property type="entry name" value="MMPL"/>
    <property type="match status" value="2"/>
</dbReference>
<comment type="subcellular location">
    <subcellularLocation>
        <location evidence="1">Cell membrane</location>
        <topology evidence="1">Multi-pass membrane protein</topology>
    </subcellularLocation>
</comment>
<feature type="transmembrane region" description="Helical" evidence="7">
    <location>
        <begin position="229"/>
        <end position="250"/>
    </location>
</feature>
<keyword evidence="3" id="KW-1003">Cell membrane</keyword>
<feature type="transmembrane region" description="Helical" evidence="7">
    <location>
        <begin position="585"/>
        <end position="606"/>
    </location>
</feature>
<proteinExistence type="inferred from homology"/>
<evidence type="ECO:0000256" key="3">
    <source>
        <dbReference type="ARBA" id="ARBA00022475"/>
    </source>
</evidence>
<evidence type="ECO:0000256" key="2">
    <source>
        <dbReference type="ARBA" id="ARBA00010157"/>
    </source>
</evidence>
<keyword evidence="5 7" id="KW-1133">Transmembrane helix</keyword>
<feature type="transmembrane region" description="Helical" evidence="7">
    <location>
        <begin position="262"/>
        <end position="284"/>
    </location>
</feature>
<dbReference type="GO" id="GO:0005886">
    <property type="term" value="C:plasma membrane"/>
    <property type="evidence" value="ECO:0007669"/>
    <property type="project" value="UniProtKB-SubCell"/>
</dbReference>
<keyword evidence="4 7" id="KW-0812">Transmembrane</keyword>
<dbReference type="Proteomes" id="UP000273119">
    <property type="component" value="Unassembled WGS sequence"/>
</dbReference>
<dbReference type="EMBL" id="QQXL01000001">
    <property type="protein sequence ID" value="RKW71296.1"/>
    <property type="molecule type" value="Genomic_DNA"/>
</dbReference>
<evidence type="ECO:0000313" key="9">
    <source>
        <dbReference type="EMBL" id="RKW71296.1"/>
    </source>
</evidence>
<dbReference type="PANTHER" id="PTHR33406">
    <property type="entry name" value="MEMBRANE PROTEIN MJ1562-RELATED"/>
    <property type="match status" value="1"/>
</dbReference>
<dbReference type="SUPFAM" id="SSF82866">
    <property type="entry name" value="Multidrug efflux transporter AcrB transmembrane domain"/>
    <property type="match status" value="2"/>
</dbReference>
<feature type="transmembrane region" description="Helical" evidence="7">
    <location>
        <begin position="562"/>
        <end position="578"/>
    </location>
</feature>
<feature type="transmembrane region" description="Helical" evidence="7">
    <location>
        <begin position="37"/>
        <end position="57"/>
    </location>
</feature>
<evidence type="ECO:0000259" key="8">
    <source>
        <dbReference type="Pfam" id="PF03176"/>
    </source>
</evidence>
<organism evidence="9 10">
    <name type="scientific">Galactobacter caseinivorans</name>
    <dbReference type="NCBI Taxonomy" id="2676123"/>
    <lineage>
        <taxon>Bacteria</taxon>
        <taxon>Bacillati</taxon>
        <taxon>Actinomycetota</taxon>
        <taxon>Actinomycetes</taxon>
        <taxon>Micrococcales</taxon>
        <taxon>Micrococcaceae</taxon>
        <taxon>Galactobacter</taxon>
    </lineage>
</organism>
<feature type="transmembrane region" description="Helical" evidence="7">
    <location>
        <begin position="403"/>
        <end position="422"/>
    </location>
</feature>
<evidence type="ECO:0000256" key="6">
    <source>
        <dbReference type="ARBA" id="ARBA00023136"/>
    </source>
</evidence>
<comment type="similarity">
    <text evidence="2">Belongs to the resistance-nodulation-cell division (RND) (TC 2.A.6) family. MmpL subfamily.</text>
</comment>
<dbReference type="InterPro" id="IPR004869">
    <property type="entry name" value="MMPL_dom"/>
</dbReference>
<name>A0A496PLF3_9MICC</name>
<comment type="caution">
    <text evidence="9">The sequence shown here is derived from an EMBL/GenBank/DDBJ whole genome shotgun (WGS) entry which is preliminary data.</text>
</comment>
<dbReference type="PANTHER" id="PTHR33406:SF6">
    <property type="entry name" value="MEMBRANE PROTEIN YDGH-RELATED"/>
    <property type="match status" value="1"/>
</dbReference>
<reference evidence="9 10" key="1">
    <citation type="submission" date="2018-07" db="EMBL/GenBank/DDBJ databases">
        <title>Arthrobacter sp. nov., isolated from raw cow's milk with high bacterial count.</title>
        <authorList>
            <person name="Hahne J."/>
            <person name="Isele D."/>
            <person name="Lipski A."/>
        </authorList>
    </citation>
    <scope>NUCLEOTIDE SEQUENCE [LARGE SCALE GENOMIC DNA]</scope>
    <source>
        <strain evidence="9 10">JZ R-183</strain>
    </source>
</reference>
<feature type="transmembrane region" description="Helical" evidence="7">
    <location>
        <begin position="659"/>
        <end position="687"/>
    </location>
</feature>
<evidence type="ECO:0000313" key="10">
    <source>
        <dbReference type="Proteomes" id="UP000273119"/>
    </source>
</evidence>
<protein>
    <submittedName>
        <fullName evidence="9">MMPL family transporter</fullName>
    </submittedName>
</protein>
<evidence type="ECO:0000256" key="1">
    <source>
        <dbReference type="ARBA" id="ARBA00004651"/>
    </source>
</evidence>
<dbReference type="Gene3D" id="1.20.1640.10">
    <property type="entry name" value="Multidrug efflux transporter AcrB transmembrane domain"/>
    <property type="match status" value="2"/>
</dbReference>
<feature type="domain" description="Membrane transport protein MMPL" evidence="8">
    <location>
        <begin position="507"/>
        <end position="726"/>
    </location>
</feature>
<evidence type="ECO:0000256" key="5">
    <source>
        <dbReference type="ARBA" id="ARBA00022989"/>
    </source>
</evidence>
<feature type="transmembrane region" description="Helical" evidence="7">
    <location>
        <begin position="693"/>
        <end position="714"/>
    </location>
</feature>
<feature type="transmembrane region" description="Helical" evidence="7">
    <location>
        <begin position="305"/>
        <end position="326"/>
    </location>
</feature>
<evidence type="ECO:0000256" key="4">
    <source>
        <dbReference type="ARBA" id="ARBA00022692"/>
    </source>
</evidence>
<dbReference type="AlphaFoldDB" id="A0A496PLF3"/>
<keyword evidence="6 7" id="KW-0472">Membrane</keyword>
<sequence length="733" mass="76833">MCTFYFHDLLFPLSKYLREERRIVVADHVKKKGTKGAILRAVGAVLLIVAWLGVMGVGGPTFGKIGDVQTTDQTTFLPSSAEATRAVEWQNKFSDTESIPAIIIVESDQELSKDSGAAFLKKIQDTGLVEGKAVGPIPSEDGKAFEYIVPLSAAEETKEAVAQLRELSSTASGDGTFAGTAAIHVTGAAGFTGDLVTAFGGIDGTLLIVALLAVLVILLIVYRSVLLPITVLLTSMAALCAAIVAVYLMAKNGIIDIDGQSQGILSILVIGAATDYSLLLVARFREAIAEGEDRWAAVKHAWLRSVEPILASGGTVVVGLLCLMFSDLNSNKALGPIAASGIVFSVIAALTLLPALLWLFGRAAFWPFMPKPAPTASSAEQELVAGHGLWGRLALWVRRHHRVVWVATALVLLVGCAGVFQLKASGVPESELVLGQTDSKAGNEAIARHFDAGAGSPAQVYALEADQAQVLKATESTDGVASAYIVGQNGGPVTPKNAAKVVEGRVQISATLSDSADSEAALGTIATLRTAVHDVDSETLVGGSSATALDKQTTAQHDVQKIIPIVLVAILIILMLLLRSVVAPLVLIVTTVLSYGTAMGVSAWIFNGVFNFPGADPAVPLFGFTFLVALGVDYNIFLMSRVREEVKKRGAQDGLTRGLAVTGGVITSAGVVLAATFAALGVVPIMFMVQLGFIVAFGVLLDTLVVRTLLVPALGHTLGRAMWWPSKLARGEK</sequence>
<accession>A0A496PLF3</accession>
<feature type="transmembrane region" description="Helical" evidence="7">
    <location>
        <begin position="618"/>
        <end position="638"/>
    </location>
</feature>
<feature type="transmembrane region" description="Helical" evidence="7">
    <location>
        <begin position="204"/>
        <end position="222"/>
    </location>
</feature>
<evidence type="ECO:0000256" key="7">
    <source>
        <dbReference type="SAM" id="Phobius"/>
    </source>
</evidence>
<feature type="transmembrane region" description="Helical" evidence="7">
    <location>
        <begin position="338"/>
        <end position="361"/>
    </location>
</feature>
<dbReference type="InterPro" id="IPR050545">
    <property type="entry name" value="Mycobact_MmpL"/>
</dbReference>